<evidence type="ECO:0000256" key="2">
    <source>
        <dbReference type="ARBA" id="ARBA00023015"/>
    </source>
</evidence>
<keyword evidence="4 6" id="KW-0238">DNA-binding</keyword>
<evidence type="ECO:0000313" key="10">
    <source>
        <dbReference type="EMBL" id="MCX2522879.1"/>
    </source>
</evidence>
<dbReference type="FunFam" id="1.10.220.120:FF:000001">
    <property type="entry name" value="RNA polymerase sigma factor RpoD"/>
    <property type="match status" value="1"/>
</dbReference>
<feature type="region of interest" description="Sigma-70 factor domain-2" evidence="6">
    <location>
        <begin position="389"/>
        <end position="459"/>
    </location>
</feature>
<dbReference type="InterPro" id="IPR012760">
    <property type="entry name" value="RNA_pol_sigma_RpoD_C"/>
</dbReference>
<evidence type="ECO:0000259" key="9">
    <source>
        <dbReference type="PROSITE" id="PS00716"/>
    </source>
</evidence>
<dbReference type="InterPro" id="IPR009042">
    <property type="entry name" value="RNA_pol_sigma70_r1_2"/>
</dbReference>
<dbReference type="FunFam" id="1.10.10.10:FF:000004">
    <property type="entry name" value="RNA polymerase sigma factor SigA"/>
    <property type="match status" value="1"/>
</dbReference>
<evidence type="ECO:0000256" key="5">
    <source>
        <dbReference type="ARBA" id="ARBA00023163"/>
    </source>
</evidence>
<feature type="DNA-binding region" description="H-T-H motif" evidence="6">
    <location>
        <begin position="583"/>
        <end position="602"/>
    </location>
</feature>
<dbReference type="InterPro" id="IPR036388">
    <property type="entry name" value="WH-like_DNA-bd_sf"/>
</dbReference>
<evidence type="ECO:0000313" key="11">
    <source>
        <dbReference type="Proteomes" id="UP001165678"/>
    </source>
</evidence>
<dbReference type="PROSITE" id="PS00715">
    <property type="entry name" value="SIGMA70_1"/>
    <property type="match status" value="1"/>
</dbReference>
<dbReference type="CDD" id="cd06171">
    <property type="entry name" value="Sigma70_r4"/>
    <property type="match status" value="1"/>
</dbReference>
<dbReference type="AlphaFoldDB" id="A0AA41ZCP9"/>
<dbReference type="InterPro" id="IPR028630">
    <property type="entry name" value="Sigma70_RpoD"/>
</dbReference>
<dbReference type="SUPFAM" id="SSF88946">
    <property type="entry name" value="Sigma2 domain of RNA polymerase sigma factors"/>
    <property type="match status" value="1"/>
</dbReference>
<dbReference type="GO" id="GO:0003677">
    <property type="term" value="F:DNA binding"/>
    <property type="evidence" value="ECO:0007669"/>
    <property type="project" value="UniProtKB-UniRule"/>
</dbReference>
<proteinExistence type="inferred from homology"/>
<reference evidence="10" key="1">
    <citation type="submission" date="2022-11" db="EMBL/GenBank/DDBJ databases">
        <title>Larsenimonas rhizosphaerae sp. nov., isolated from a tidal mudflat.</title>
        <authorList>
            <person name="Lee S.D."/>
            <person name="Kim I.S."/>
        </authorList>
    </citation>
    <scope>NUCLEOTIDE SEQUENCE</scope>
    <source>
        <strain evidence="10">GH2-1</strain>
    </source>
</reference>
<feature type="compositionally biased region" description="Acidic residues" evidence="7">
    <location>
        <begin position="197"/>
        <end position="217"/>
    </location>
</feature>
<gene>
    <name evidence="6 10" type="primary">rpoD</name>
    <name evidence="10" type="ORF">OQ287_01360</name>
</gene>
<dbReference type="InterPro" id="IPR014284">
    <property type="entry name" value="RNA_pol_sigma-70_dom"/>
</dbReference>
<dbReference type="InterPro" id="IPR007630">
    <property type="entry name" value="RNA_pol_sigma70_r4"/>
</dbReference>
<dbReference type="Pfam" id="PF00140">
    <property type="entry name" value="Sigma70_r1_2"/>
    <property type="match status" value="1"/>
</dbReference>
<dbReference type="Gene3D" id="1.10.601.10">
    <property type="entry name" value="RNA Polymerase Primary Sigma Factor"/>
    <property type="match status" value="1"/>
</dbReference>
<dbReference type="InterPro" id="IPR007624">
    <property type="entry name" value="RNA_pol_sigma70_r3"/>
</dbReference>
<dbReference type="Pfam" id="PF04546">
    <property type="entry name" value="Sigma70_ner"/>
    <property type="match status" value="1"/>
</dbReference>
<name>A0AA41ZCP9_9GAMM</name>
<feature type="region of interest" description="Disordered" evidence="7">
    <location>
        <begin position="168"/>
        <end position="225"/>
    </location>
</feature>
<dbReference type="Gene3D" id="1.10.10.10">
    <property type="entry name" value="Winged helix-like DNA-binding domain superfamily/Winged helix DNA-binding domain"/>
    <property type="match status" value="2"/>
</dbReference>
<evidence type="ECO:0000256" key="1">
    <source>
        <dbReference type="ARBA" id="ARBA00022490"/>
    </source>
</evidence>
<dbReference type="FunFam" id="1.10.601.10:FF:000002">
    <property type="entry name" value="RNA polymerase sigma factor RpoD"/>
    <property type="match status" value="1"/>
</dbReference>
<feature type="domain" description="RNA polymerase sigma-70" evidence="8">
    <location>
        <begin position="413"/>
        <end position="426"/>
    </location>
</feature>
<protein>
    <recommendedName>
        <fullName evidence="6">RNA polymerase sigma factor RpoD</fullName>
    </recommendedName>
    <alternativeName>
        <fullName evidence="6">Sigma-70</fullName>
    </alternativeName>
</protein>
<evidence type="ECO:0000256" key="6">
    <source>
        <dbReference type="HAMAP-Rule" id="MF_00963"/>
    </source>
</evidence>
<sequence>MAGNTQQSRLKELIAQGKEQGYLTYAEVNDHLPEDIADPEQVEDIISMINDMGIKVVEEAPDEDTLMMSDSSTDESAAEEAVAALAAVEGDVGRTTDPVRMYMREMGSVELLTREGEIEIAKRIEEGTREVMGSLAYLPGAVDSILDAYDATQDEEMPGRLSDLFSGFIDPDEGTPGAAEVEEIEEYVPPEKAEGEADKDDEDEDDAEGDEDEDDNASEGGPDPELARVRFEQIREQNDKTKALIASKGRASREVQKEQARLAELFSPIKLVPKHFERLVGQVRLSVDQVRRQERSIMRLCVKRSKIPRKSFIASFPNNEANLEWLDLFIEKHPRYRDSLEGHRVDILRAQRKIAFEEELVDLNVAGLKEVNRKLSIGEAKARRAKKEMVEANLRLVISIAKKYTNRGLQFLDLIQEGNIGLMKAVDKFEYRRGYKFSTYATWWIRQAITRSIADQARTIRIPVHMIETINKLNRVSRQMLQEMGREPTPEELGERLEMPEDKVRKVLKIAKEPISMETPIGDDDDSHLGDFIEDGTMVLPIDSATGEGLIEATRNVLGGLTAREAKVLRMRFGIDMNTDHTLEEVGKQFDVTRERIRQIEAKALRKLRHPSRSESLRSFVDE</sequence>
<feature type="domain" description="RNA polymerase sigma-70" evidence="9">
    <location>
        <begin position="582"/>
        <end position="608"/>
    </location>
</feature>
<keyword evidence="3 6" id="KW-0731">Sigma factor</keyword>
<dbReference type="InterPro" id="IPR050239">
    <property type="entry name" value="Sigma-70_RNA_pol_init_factors"/>
</dbReference>
<dbReference type="RefSeq" id="WP_250936146.1">
    <property type="nucleotide sequence ID" value="NZ_JAMLJK010000001.1"/>
</dbReference>
<dbReference type="InterPro" id="IPR007627">
    <property type="entry name" value="RNA_pol_sigma70_r2"/>
</dbReference>
<keyword evidence="1 6" id="KW-0963">Cytoplasm</keyword>
<dbReference type="GO" id="GO:0016987">
    <property type="term" value="F:sigma factor activity"/>
    <property type="evidence" value="ECO:0007669"/>
    <property type="project" value="UniProtKB-UniRule"/>
</dbReference>
<dbReference type="GO" id="GO:0006352">
    <property type="term" value="P:DNA-templated transcription initiation"/>
    <property type="evidence" value="ECO:0007669"/>
    <property type="project" value="UniProtKB-UniRule"/>
</dbReference>
<dbReference type="SUPFAM" id="SSF88659">
    <property type="entry name" value="Sigma3 and sigma4 domains of RNA polymerase sigma factors"/>
    <property type="match status" value="2"/>
</dbReference>
<dbReference type="Gene3D" id="1.10.220.120">
    <property type="entry name" value="Sigma-70 factor, region 1.1"/>
    <property type="match status" value="1"/>
</dbReference>
<dbReference type="NCBIfam" id="NF004208">
    <property type="entry name" value="PRK05658.1"/>
    <property type="match status" value="1"/>
</dbReference>
<dbReference type="Pfam" id="PF04542">
    <property type="entry name" value="Sigma70_r2"/>
    <property type="match status" value="1"/>
</dbReference>
<dbReference type="InterPro" id="IPR042189">
    <property type="entry name" value="RNA_pol_sigma_70_r1_1_sf"/>
</dbReference>
<dbReference type="Pfam" id="PF03979">
    <property type="entry name" value="Sigma70_r1_1"/>
    <property type="match status" value="1"/>
</dbReference>
<dbReference type="PROSITE" id="PS00716">
    <property type="entry name" value="SIGMA70_2"/>
    <property type="match status" value="1"/>
</dbReference>
<keyword evidence="5 6" id="KW-0804">Transcription</keyword>
<keyword evidence="11" id="KW-1185">Reference proteome</keyword>
<comment type="subcellular location">
    <subcellularLocation>
        <location evidence="6">Cytoplasm</location>
    </subcellularLocation>
</comment>
<dbReference type="InterPro" id="IPR013324">
    <property type="entry name" value="RNA_pol_sigma_r3/r4-like"/>
</dbReference>
<evidence type="ECO:0000256" key="7">
    <source>
        <dbReference type="SAM" id="MobiDB-lite"/>
    </source>
</evidence>
<dbReference type="PANTHER" id="PTHR30603:SF60">
    <property type="entry name" value="RNA POLYMERASE SIGMA FACTOR RPOD"/>
    <property type="match status" value="1"/>
</dbReference>
<evidence type="ECO:0000259" key="8">
    <source>
        <dbReference type="PROSITE" id="PS00715"/>
    </source>
</evidence>
<dbReference type="Proteomes" id="UP001165678">
    <property type="component" value="Unassembled WGS sequence"/>
</dbReference>
<dbReference type="GO" id="GO:0005737">
    <property type="term" value="C:cytoplasm"/>
    <property type="evidence" value="ECO:0007669"/>
    <property type="project" value="UniProtKB-SubCell"/>
</dbReference>
<accession>A0AA41ZCP9</accession>
<dbReference type="NCBIfam" id="TIGR02937">
    <property type="entry name" value="sigma70-ECF"/>
    <property type="match status" value="1"/>
</dbReference>
<feature type="region of interest" description="Sigma-70 factor domain-4" evidence="6">
    <location>
        <begin position="557"/>
        <end position="610"/>
    </location>
</feature>
<dbReference type="NCBIfam" id="TIGR02393">
    <property type="entry name" value="RpoD_Cterm"/>
    <property type="match status" value="1"/>
</dbReference>
<dbReference type="InterPro" id="IPR000943">
    <property type="entry name" value="RNA_pol_sigma70"/>
</dbReference>
<dbReference type="Pfam" id="PF04545">
    <property type="entry name" value="Sigma70_r4"/>
    <property type="match status" value="1"/>
</dbReference>
<dbReference type="PANTHER" id="PTHR30603">
    <property type="entry name" value="RNA POLYMERASE SIGMA FACTOR RPO"/>
    <property type="match status" value="1"/>
</dbReference>
<dbReference type="InterPro" id="IPR013325">
    <property type="entry name" value="RNA_pol_sigma_r2"/>
</dbReference>
<feature type="region of interest" description="Sigma-70 factor domain-3" evidence="6">
    <location>
        <begin position="468"/>
        <end position="544"/>
    </location>
</feature>
<comment type="caution">
    <text evidence="10">The sequence shown here is derived from an EMBL/GenBank/DDBJ whole genome shotgun (WGS) entry which is preliminary data.</text>
</comment>
<dbReference type="InterPro" id="IPR007127">
    <property type="entry name" value="RNA_pol_sigma_70_r1_1"/>
</dbReference>
<dbReference type="FunFam" id="1.10.10.10:FF:000002">
    <property type="entry name" value="RNA polymerase sigma factor SigA"/>
    <property type="match status" value="1"/>
</dbReference>
<organism evidence="10 11">
    <name type="scientific">Larsenimonas rhizosphaerae</name>
    <dbReference type="NCBI Taxonomy" id="2944682"/>
    <lineage>
        <taxon>Bacteria</taxon>
        <taxon>Pseudomonadati</taxon>
        <taxon>Pseudomonadota</taxon>
        <taxon>Gammaproteobacteria</taxon>
        <taxon>Oceanospirillales</taxon>
        <taxon>Halomonadaceae</taxon>
        <taxon>Larsenimonas</taxon>
    </lineage>
</organism>
<comment type="similarity">
    <text evidence="6">Belongs to the sigma-70 factor family. RpoD/SigA subfamily.</text>
</comment>
<comment type="function">
    <text evidence="6">Sigma factors are initiation factors that promote the attachment of RNA polymerase to specific initiation sites and are then released. This sigma factor is the primary sigma factor during exponential growth.</text>
</comment>
<feature type="short sequence motif" description="Interaction with polymerase core subunit RpoC" evidence="6">
    <location>
        <begin position="413"/>
        <end position="416"/>
    </location>
</feature>
<evidence type="ECO:0000256" key="4">
    <source>
        <dbReference type="ARBA" id="ARBA00023125"/>
    </source>
</evidence>
<evidence type="ECO:0000256" key="3">
    <source>
        <dbReference type="ARBA" id="ARBA00023082"/>
    </source>
</evidence>
<dbReference type="PRINTS" id="PR00046">
    <property type="entry name" value="SIGMA70FCT"/>
</dbReference>
<comment type="subunit">
    <text evidence="6">Interacts transiently with the RNA polymerase catalytic core.</text>
</comment>
<dbReference type="Pfam" id="PF04539">
    <property type="entry name" value="Sigma70_r3"/>
    <property type="match status" value="1"/>
</dbReference>
<dbReference type="HAMAP" id="MF_00963">
    <property type="entry name" value="Sigma70_RpoD_SigA"/>
    <property type="match status" value="1"/>
</dbReference>
<dbReference type="InterPro" id="IPR007631">
    <property type="entry name" value="RNA_pol_sigma_70_non-ess"/>
</dbReference>
<keyword evidence="2 6" id="KW-0805">Transcription regulation</keyword>
<dbReference type="EMBL" id="JAPIVE010000001">
    <property type="protein sequence ID" value="MCX2522879.1"/>
    <property type="molecule type" value="Genomic_DNA"/>
</dbReference>